<accession>A0A6H1ZLU3</accession>
<proteinExistence type="predicted"/>
<sequence length="127" mass="13752">MTPITLRDLPRRQRARIYAVALGETSADFALAEALAASAKTGLGAADRHRLAGDAVRYALACHGLHDTTAARIAVTALARGVIPRPLAVLRQARREQRRIERATRPHLALRLLLSSPAEADQMRGAM</sequence>
<evidence type="ECO:0000313" key="1">
    <source>
        <dbReference type="EMBL" id="QJA48488.1"/>
    </source>
</evidence>
<reference evidence="1" key="1">
    <citation type="submission" date="2020-03" db="EMBL/GenBank/DDBJ databases">
        <title>The deep terrestrial virosphere.</title>
        <authorList>
            <person name="Holmfeldt K."/>
            <person name="Nilsson E."/>
            <person name="Simone D."/>
            <person name="Lopez-Fernandez M."/>
            <person name="Wu X."/>
            <person name="de Brujin I."/>
            <person name="Lundin D."/>
            <person name="Andersson A."/>
            <person name="Bertilsson S."/>
            <person name="Dopson M."/>
        </authorList>
    </citation>
    <scope>NUCLEOTIDE SEQUENCE</scope>
    <source>
        <strain evidence="1">TM448A00967</strain>
    </source>
</reference>
<dbReference type="EMBL" id="MT144086">
    <property type="protein sequence ID" value="QJA48488.1"/>
    <property type="molecule type" value="Genomic_DNA"/>
</dbReference>
<protein>
    <submittedName>
        <fullName evidence="1">Uncharacterized protein</fullName>
    </submittedName>
</protein>
<gene>
    <name evidence="1" type="ORF">TM448A00967_0017</name>
</gene>
<name>A0A6H1ZLU3_9ZZZZ</name>
<organism evidence="1">
    <name type="scientific">viral metagenome</name>
    <dbReference type="NCBI Taxonomy" id="1070528"/>
    <lineage>
        <taxon>unclassified sequences</taxon>
        <taxon>metagenomes</taxon>
        <taxon>organismal metagenomes</taxon>
    </lineage>
</organism>
<dbReference type="AlphaFoldDB" id="A0A6H1ZLU3"/>